<evidence type="ECO:0008006" key="4">
    <source>
        <dbReference type="Google" id="ProtNLM"/>
    </source>
</evidence>
<reference evidence="2" key="1">
    <citation type="submission" date="2023-08" db="EMBL/GenBank/DDBJ databases">
        <title>Black Yeasts Isolated from many extreme environments.</title>
        <authorList>
            <person name="Coleine C."/>
            <person name="Stajich J.E."/>
            <person name="Selbmann L."/>
        </authorList>
    </citation>
    <scope>NUCLEOTIDE SEQUENCE</scope>
    <source>
        <strain evidence="2">CCFEE 5810</strain>
    </source>
</reference>
<feature type="compositionally biased region" description="Polar residues" evidence="1">
    <location>
        <begin position="848"/>
        <end position="858"/>
    </location>
</feature>
<evidence type="ECO:0000313" key="3">
    <source>
        <dbReference type="Proteomes" id="UP001310594"/>
    </source>
</evidence>
<feature type="region of interest" description="Disordered" evidence="1">
    <location>
        <begin position="756"/>
        <end position="782"/>
    </location>
</feature>
<comment type="caution">
    <text evidence="2">The sequence shown here is derived from an EMBL/GenBank/DDBJ whole genome shotgun (WGS) entry which is preliminary data.</text>
</comment>
<protein>
    <recommendedName>
        <fullName evidence="4">UBA domain-containing protein</fullName>
    </recommendedName>
</protein>
<dbReference type="EMBL" id="JAVRQU010000021">
    <property type="protein sequence ID" value="KAK5691626.1"/>
    <property type="molecule type" value="Genomic_DNA"/>
</dbReference>
<organism evidence="2 3">
    <name type="scientific">Elasticomyces elasticus</name>
    <dbReference type="NCBI Taxonomy" id="574655"/>
    <lineage>
        <taxon>Eukaryota</taxon>
        <taxon>Fungi</taxon>
        <taxon>Dikarya</taxon>
        <taxon>Ascomycota</taxon>
        <taxon>Pezizomycotina</taxon>
        <taxon>Dothideomycetes</taxon>
        <taxon>Dothideomycetidae</taxon>
        <taxon>Mycosphaerellales</taxon>
        <taxon>Teratosphaeriaceae</taxon>
        <taxon>Elasticomyces</taxon>
    </lineage>
</organism>
<dbReference type="GO" id="GO:0005634">
    <property type="term" value="C:nucleus"/>
    <property type="evidence" value="ECO:0007669"/>
    <property type="project" value="TreeGrafter"/>
</dbReference>
<dbReference type="GO" id="GO:0005829">
    <property type="term" value="C:cytosol"/>
    <property type="evidence" value="ECO:0007669"/>
    <property type="project" value="TreeGrafter"/>
</dbReference>
<feature type="region of interest" description="Disordered" evidence="1">
    <location>
        <begin position="619"/>
        <end position="650"/>
    </location>
</feature>
<dbReference type="GO" id="GO:0016579">
    <property type="term" value="P:protein deubiquitination"/>
    <property type="evidence" value="ECO:0007669"/>
    <property type="project" value="TreeGrafter"/>
</dbReference>
<dbReference type="InterPro" id="IPR003903">
    <property type="entry name" value="UIM_dom"/>
</dbReference>
<dbReference type="PANTHER" id="PTHR39597">
    <property type="entry name" value="UBA DOMAIN-CONTAINING PROTEIN RUP1"/>
    <property type="match status" value="1"/>
</dbReference>
<feature type="compositionally biased region" description="Basic and acidic residues" evidence="1">
    <location>
        <begin position="827"/>
        <end position="837"/>
    </location>
</feature>
<dbReference type="InterPro" id="IPR055335">
    <property type="entry name" value="Ucp6/RUP1"/>
</dbReference>
<feature type="region of interest" description="Disordered" evidence="1">
    <location>
        <begin position="131"/>
        <end position="166"/>
    </location>
</feature>
<feature type="compositionally biased region" description="Pro residues" evidence="1">
    <location>
        <begin position="42"/>
        <end position="52"/>
    </location>
</feature>
<name>A0AAN7VYU7_9PEZI</name>
<dbReference type="PANTHER" id="PTHR39597:SF1">
    <property type="entry name" value="UBA DOMAIN-CONTAINING PROTEIN RUP1"/>
    <property type="match status" value="1"/>
</dbReference>
<dbReference type="AlphaFoldDB" id="A0AAN7VYU7"/>
<dbReference type="Proteomes" id="UP001310594">
    <property type="component" value="Unassembled WGS sequence"/>
</dbReference>
<feature type="region of interest" description="Disordered" evidence="1">
    <location>
        <begin position="203"/>
        <end position="222"/>
    </location>
</feature>
<gene>
    <name evidence="2" type="ORF">LTR97_011621</name>
</gene>
<feature type="compositionally biased region" description="Basic and acidic residues" evidence="1">
    <location>
        <begin position="756"/>
        <end position="766"/>
    </location>
</feature>
<feature type="region of interest" description="Disordered" evidence="1">
    <location>
        <begin position="827"/>
        <end position="875"/>
    </location>
</feature>
<evidence type="ECO:0000256" key="1">
    <source>
        <dbReference type="SAM" id="MobiDB-lite"/>
    </source>
</evidence>
<evidence type="ECO:0000313" key="2">
    <source>
        <dbReference type="EMBL" id="KAK5691626.1"/>
    </source>
</evidence>
<feature type="region of interest" description="Disordered" evidence="1">
    <location>
        <begin position="1"/>
        <end position="57"/>
    </location>
</feature>
<dbReference type="PROSITE" id="PS50330">
    <property type="entry name" value="UIM"/>
    <property type="match status" value="1"/>
</dbReference>
<sequence>MASKHFLDKPITYSNSKRKRPLHLQPNNDMAFTPNTNQIDFNPPPTAPPRPPRSQKDAMAMAQPSQSDISTLVELIGITRDEAARWLRIKNNDTAQVFTAVFDNQENLQEQEAKEYKSREASVWNEDLMSADRDGDQRENNHLRPLASTAPGTRRPSPSGSGIHPATQADEDAQLARAIQASQQTSGYHGASFQQESGIVGKDGTERVHFGPATQDSYDNGQWGMVRTAQATSEVVEDAGVEQRQSVKGQPRFIKHLPDGDYLPSLLTICHGVAGVREAMLARKKLQANYGQDPEWWKGHAISRPRIVDTVSGQPVDQEDDDALIAEVQRLMAFMDQSERSYASAVPLTQVDALKKRIRPTQPAPLMTAFLDAWSDVDTKLDRKDMFRTTFGMDESSLIFNIPTPAIIGQKSDLREILDAMVWGPDAEEGMKLGFDRLADVVVLNLRCPNPAVGELGVKVYPELFMERYLQENNEAAADLREAVGNGLTKLRKMGAIEEKLTTWKHPKLDLNLSPLSLLKHSRFVFQQKTELPNNETGAPATLNTPSKDLDLRDQLDKVIANIDSKLKLLAIEKDKTAASLAEISRARLPELGSQSGHRYRLRGVATKPNVTYVLLTKDEDEDEEMPLLEPNNGPTNNTLEKDEDTDTPEGTQWWRIQYETNGSSVKISKNKMPGYEVLRAVELEYGSALLVYANDTVNDISLQDPSLPLPLQEFVDTDNALFQVELEEAAQSSRPPAYEGYGGDVNVRESIERNSMDSTHVERADSITGGPRSPEPPGYGEDEFMEHAGFGLGPNGVDVKQKEFDGEEEDDGPVDEIHLEEVEVEDRMEMSEREHQPLIPGLGQGGSDVTMQGTESQDAGAAGSEHLDDMDCLK</sequence>
<feature type="compositionally biased region" description="Basic and acidic residues" evidence="1">
    <location>
        <begin position="131"/>
        <end position="142"/>
    </location>
</feature>
<feature type="compositionally biased region" description="Basic and acidic residues" evidence="1">
    <location>
        <begin position="866"/>
        <end position="875"/>
    </location>
</feature>
<accession>A0AAN7VYU7</accession>
<feature type="compositionally biased region" description="Polar residues" evidence="1">
    <location>
        <begin position="25"/>
        <end position="40"/>
    </location>
</feature>
<proteinExistence type="predicted"/>